<feature type="transmembrane region" description="Helical" evidence="9">
    <location>
        <begin position="74"/>
        <end position="93"/>
    </location>
</feature>
<dbReference type="Pfam" id="PF08022">
    <property type="entry name" value="FAD_binding_8"/>
    <property type="match status" value="1"/>
</dbReference>
<dbReference type="InterPro" id="IPR017938">
    <property type="entry name" value="Riboflavin_synthase-like_b-brl"/>
</dbReference>
<dbReference type="GO" id="GO:0051537">
    <property type="term" value="F:2 iron, 2 sulfur cluster binding"/>
    <property type="evidence" value="ECO:0007669"/>
    <property type="project" value="UniProtKB-KW"/>
</dbReference>
<dbReference type="AlphaFoldDB" id="A0A6V8SNL2"/>
<dbReference type="InterPro" id="IPR039261">
    <property type="entry name" value="FNR_nucleotide-bd"/>
</dbReference>
<dbReference type="PRINTS" id="PR00410">
    <property type="entry name" value="PHEHYDRXLASE"/>
</dbReference>
<dbReference type="GO" id="GO:0046872">
    <property type="term" value="F:metal ion binding"/>
    <property type="evidence" value="ECO:0007669"/>
    <property type="project" value="UniProtKB-KW"/>
</dbReference>
<feature type="transmembrane region" description="Helical" evidence="9">
    <location>
        <begin position="7"/>
        <end position="23"/>
    </location>
</feature>
<keyword evidence="6" id="KW-0560">Oxidoreductase</keyword>
<feature type="transmembrane region" description="Helical" evidence="9">
    <location>
        <begin position="35"/>
        <end position="53"/>
    </location>
</feature>
<keyword evidence="5" id="KW-0274">FAD</keyword>
<dbReference type="InterPro" id="IPR013112">
    <property type="entry name" value="FAD-bd_8"/>
</dbReference>
<keyword evidence="9" id="KW-0472">Membrane</keyword>
<keyword evidence="3" id="KW-0001">2Fe-2S</keyword>
<accession>A0A6V8SNL2</accession>
<dbReference type="Proteomes" id="UP000580568">
    <property type="component" value="Unassembled WGS sequence"/>
</dbReference>
<dbReference type="CDD" id="cd06198">
    <property type="entry name" value="FNR_like_3"/>
    <property type="match status" value="1"/>
</dbReference>
<dbReference type="InterPro" id="IPR050415">
    <property type="entry name" value="MRET"/>
</dbReference>
<dbReference type="Pfam" id="PF00175">
    <property type="entry name" value="NAD_binding_1"/>
    <property type="match status" value="1"/>
</dbReference>
<dbReference type="Gene3D" id="3.40.50.80">
    <property type="entry name" value="Nucleotide-binding domain of ferredoxin-NADP reductase (FNR) module"/>
    <property type="match status" value="1"/>
</dbReference>
<dbReference type="PROSITE" id="PS51384">
    <property type="entry name" value="FAD_FR"/>
    <property type="match status" value="1"/>
</dbReference>
<evidence type="ECO:0000256" key="4">
    <source>
        <dbReference type="ARBA" id="ARBA00022723"/>
    </source>
</evidence>
<name>A0A6V8SNL2_9CLOT</name>
<dbReference type="PANTHER" id="PTHR47354">
    <property type="entry name" value="NADH OXIDOREDUCTASE HCR"/>
    <property type="match status" value="1"/>
</dbReference>
<comment type="caution">
    <text evidence="11">The sequence shown here is derived from an EMBL/GenBank/DDBJ whole genome shotgun (WGS) entry which is preliminary data.</text>
</comment>
<evidence type="ECO:0000256" key="5">
    <source>
        <dbReference type="ARBA" id="ARBA00022827"/>
    </source>
</evidence>
<evidence type="ECO:0000256" key="3">
    <source>
        <dbReference type="ARBA" id="ARBA00022714"/>
    </source>
</evidence>
<dbReference type="RefSeq" id="WP_183278197.1">
    <property type="nucleotide sequence ID" value="NZ_BLZR01000001.1"/>
</dbReference>
<feature type="transmembrane region" description="Helical" evidence="9">
    <location>
        <begin position="138"/>
        <end position="156"/>
    </location>
</feature>
<evidence type="ECO:0000256" key="7">
    <source>
        <dbReference type="ARBA" id="ARBA00023004"/>
    </source>
</evidence>
<feature type="transmembrane region" description="Helical" evidence="9">
    <location>
        <begin position="193"/>
        <end position="215"/>
    </location>
</feature>
<reference evidence="11 12" key="1">
    <citation type="submission" date="2020-07" db="EMBL/GenBank/DDBJ databases">
        <title>A new beta-1,3-glucan-decomposing anaerobic bacterium isolated from anoxic soil subjected to biological soil disinfestation.</title>
        <authorList>
            <person name="Ueki A."/>
            <person name="Tonouchi A."/>
        </authorList>
    </citation>
    <scope>NUCLEOTIDE SEQUENCE [LARGE SCALE GENOMIC DNA]</scope>
    <source>
        <strain evidence="11 12">TW1</strain>
    </source>
</reference>
<feature type="domain" description="FAD-binding FR-type" evidence="10">
    <location>
        <begin position="219"/>
        <end position="319"/>
    </location>
</feature>
<dbReference type="GO" id="GO:0016491">
    <property type="term" value="F:oxidoreductase activity"/>
    <property type="evidence" value="ECO:0007669"/>
    <property type="project" value="UniProtKB-KW"/>
</dbReference>
<keyword evidence="9" id="KW-0812">Transmembrane</keyword>
<dbReference type="InterPro" id="IPR017927">
    <property type="entry name" value="FAD-bd_FR_type"/>
</dbReference>
<dbReference type="EMBL" id="BLZR01000001">
    <property type="protein sequence ID" value="GFP76788.1"/>
    <property type="molecule type" value="Genomic_DNA"/>
</dbReference>
<keyword evidence="8" id="KW-0411">Iron-sulfur</keyword>
<evidence type="ECO:0000256" key="2">
    <source>
        <dbReference type="ARBA" id="ARBA00022630"/>
    </source>
</evidence>
<evidence type="ECO:0000256" key="9">
    <source>
        <dbReference type="SAM" id="Phobius"/>
    </source>
</evidence>
<keyword evidence="7" id="KW-0408">Iron</keyword>
<evidence type="ECO:0000313" key="12">
    <source>
        <dbReference type="Proteomes" id="UP000580568"/>
    </source>
</evidence>
<organism evidence="11 12">
    <name type="scientific">Clostridium fungisolvens</name>
    <dbReference type="NCBI Taxonomy" id="1604897"/>
    <lineage>
        <taxon>Bacteria</taxon>
        <taxon>Bacillati</taxon>
        <taxon>Bacillota</taxon>
        <taxon>Clostridia</taxon>
        <taxon>Eubacteriales</taxon>
        <taxon>Clostridiaceae</taxon>
        <taxon>Clostridium</taxon>
    </lineage>
</organism>
<evidence type="ECO:0000259" key="10">
    <source>
        <dbReference type="PROSITE" id="PS51384"/>
    </source>
</evidence>
<gene>
    <name evidence="11" type="ORF">bsdtw1_02894</name>
</gene>
<comment type="cofactor">
    <cofactor evidence="1">
        <name>FAD</name>
        <dbReference type="ChEBI" id="CHEBI:57692"/>
    </cofactor>
</comment>
<proteinExistence type="predicted"/>
<evidence type="ECO:0000313" key="11">
    <source>
        <dbReference type="EMBL" id="GFP76788.1"/>
    </source>
</evidence>
<keyword evidence="12" id="KW-1185">Reference proteome</keyword>
<dbReference type="PANTHER" id="PTHR47354:SF8">
    <property type="entry name" value="1,2-PHENYLACETYL-COA EPOXIDASE, SUBUNIT E"/>
    <property type="match status" value="1"/>
</dbReference>
<dbReference type="Gene3D" id="2.40.30.10">
    <property type="entry name" value="Translation factors"/>
    <property type="match status" value="1"/>
</dbReference>
<feature type="transmembrane region" description="Helical" evidence="9">
    <location>
        <begin position="163"/>
        <end position="181"/>
    </location>
</feature>
<dbReference type="SUPFAM" id="SSF52343">
    <property type="entry name" value="Ferredoxin reductase-like, C-terminal NADP-linked domain"/>
    <property type="match status" value="1"/>
</dbReference>
<dbReference type="GO" id="GO:0050660">
    <property type="term" value="F:flavin adenine dinucleotide binding"/>
    <property type="evidence" value="ECO:0007669"/>
    <property type="project" value="TreeGrafter"/>
</dbReference>
<evidence type="ECO:0000256" key="8">
    <source>
        <dbReference type="ARBA" id="ARBA00023014"/>
    </source>
</evidence>
<evidence type="ECO:0000256" key="1">
    <source>
        <dbReference type="ARBA" id="ARBA00001974"/>
    </source>
</evidence>
<protein>
    <submittedName>
        <fullName evidence="11">Dihydroorotate dehydrogenase B (NAD(+)), electron transfer subunit</fullName>
    </submittedName>
</protein>
<sequence length="442" mass="50879">MKKYRGLILIILTFVFTYIFWIPEQQASAMASNRQYSQLIASIALVAFAWINYISSRHKLIDRIFDGLDKSYAYHKYLSIISILLIWAHNFTLKTGGGGRLEGFIPVGEGFKRTNEFAGQGGSSLLHMFTNGKQLGTLSLYTFTAFTLFFLIAYKLEYEKWKILHKLMIIPYAFGVAHYYLSSSYPVFDLSAFSIWMNIINVIGILSAIYSICIYEFTAFKYRYKVSKIREIAKNTFEVTGISSGRVMDYTAGQFAFMKVVEGKKAFPSHPFTMSQAQNNGEIQFGIKVLGDHTSKLKDNLKVGDTIAVSGPYGRFNYRMAEKRQVWIAGGIGITPFRSFLQSDIPSDYNIDFFYAYNNEQDAPYVDELKGIKDRKNLRIHLMDSSKSGFLGVEHIGEYVNKDEQFEVFFCGPKPMRDKLKKELKKENYKVKEFHHEQFQFK</sequence>
<keyword evidence="9" id="KW-1133">Transmembrane helix</keyword>
<keyword evidence="4" id="KW-0479">Metal-binding</keyword>
<evidence type="ECO:0000256" key="6">
    <source>
        <dbReference type="ARBA" id="ARBA00023002"/>
    </source>
</evidence>
<keyword evidence="2" id="KW-0285">Flavoprotein</keyword>
<dbReference type="SUPFAM" id="SSF63380">
    <property type="entry name" value="Riboflavin synthase domain-like"/>
    <property type="match status" value="1"/>
</dbReference>
<dbReference type="InterPro" id="IPR001433">
    <property type="entry name" value="OxRdtase_FAD/NAD-bd"/>
</dbReference>